<accession>A0AAV4SIX8</accession>
<dbReference type="AlphaFoldDB" id="A0AAV4SIX8"/>
<sequence length="113" mass="12789">MRNVSLPPPRKHSVELAKSSDPIPTANNFAQASWQFKSPKPRLAPQPVQVEDADFISDLLHFEGICLSIQILLRSNGWFRFNVTHDKGIFKSCSEQASSDGEIRPVLYHRTKD</sequence>
<name>A0AAV4SIX8_CAEEX</name>
<comment type="caution">
    <text evidence="2">The sequence shown here is derived from an EMBL/GenBank/DDBJ whole genome shotgun (WGS) entry which is preliminary data.</text>
</comment>
<reference evidence="2 3" key="1">
    <citation type="submission" date="2021-06" db="EMBL/GenBank/DDBJ databases">
        <title>Caerostris extrusa draft genome.</title>
        <authorList>
            <person name="Kono N."/>
            <person name="Arakawa K."/>
        </authorList>
    </citation>
    <scope>NUCLEOTIDE SEQUENCE [LARGE SCALE GENOMIC DNA]</scope>
</reference>
<organism evidence="2 3">
    <name type="scientific">Caerostris extrusa</name>
    <name type="common">Bark spider</name>
    <name type="synonym">Caerostris bankana</name>
    <dbReference type="NCBI Taxonomy" id="172846"/>
    <lineage>
        <taxon>Eukaryota</taxon>
        <taxon>Metazoa</taxon>
        <taxon>Ecdysozoa</taxon>
        <taxon>Arthropoda</taxon>
        <taxon>Chelicerata</taxon>
        <taxon>Arachnida</taxon>
        <taxon>Araneae</taxon>
        <taxon>Araneomorphae</taxon>
        <taxon>Entelegynae</taxon>
        <taxon>Araneoidea</taxon>
        <taxon>Araneidae</taxon>
        <taxon>Caerostris</taxon>
    </lineage>
</organism>
<evidence type="ECO:0000256" key="1">
    <source>
        <dbReference type="SAM" id="MobiDB-lite"/>
    </source>
</evidence>
<gene>
    <name evidence="2" type="ORF">CEXT_415711</name>
</gene>
<feature type="region of interest" description="Disordered" evidence="1">
    <location>
        <begin position="1"/>
        <end position="24"/>
    </location>
</feature>
<proteinExistence type="predicted"/>
<dbReference type="EMBL" id="BPLR01009520">
    <property type="protein sequence ID" value="GIY32502.1"/>
    <property type="molecule type" value="Genomic_DNA"/>
</dbReference>
<dbReference type="Proteomes" id="UP001054945">
    <property type="component" value="Unassembled WGS sequence"/>
</dbReference>
<evidence type="ECO:0000313" key="2">
    <source>
        <dbReference type="EMBL" id="GIY32502.1"/>
    </source>
</evidence>
<evidence type="ECO:0000313" key="3">
    <source>
        <dbReference type="Proteomes" id="UP001054945"/>
    </source>
</evidence>
<keyword evidence="3" id="KW-1185">Reference proteome</keyword>
<protein>
    <submittedName>
        <fullName evidence="2">Uncharacterized protein</fullName>
    </submittedName>
</protein>